<keyword evidence="3 9" id="KW-0812">Transmembrane</keyword>
<accession>A0A5C6GBI4</accession>
<dbReference type="SUPFAM" id="SSF52540">
    <property type="entry name" value="P-loop containing nucleoside triphosphate hydrolases"/>
    <property type="match status" value="1"/>
</dbReference>
<dbReference type="SUPFAM" id="SSF90123">
    <property type="entry name" value="ABC transporter transmembrane region"/>
    <property type="match status" value="1"/>
</dbReference>
<dbReference type="SUPFAM" id="SSF48464">
    <property type="entry name" value="ENTH/VHS domain"/>
    <property type="match status" value="1"/>
</dbReference>
<comment type="caution">
    <text evidence="13">The sequence shown here is derived from an EMBL/GenBank/DDBJ whole genome shotgun (WGS) entry which is preliminary data.</text>
</comment>
<evidence type="ECO:0000256" key="2">
    <source>
        <dbReference type="ARBA" id="ARBA00005580"/>
    </source>
</evidence>
<feature type="transmembrane region" description="Helical" evidence="9">
    <location>
        <begin position="687"/>
        <end position="709"/>
    </location>
</feature>
<dbReference type="SMART" id="SM00382">
    <property type="entry name" value="AAA"/>
    <property type="match status" value="1"/>
</dbReference>
<dbReference type="InterPro" id="IPR011527">
    <property type="entry name" value="ABC1_TM_dom"/>
</dbReference>
<dbReference type="FunFam" id="1.20.1560.10:FF:000095">
    <property type="entry name" value="ABC multidrug transporter Mdr2"/>
    <property type="match status" value="1"/>
</dbReference>
<name>A0A5C6GBI4_METRR</name>
<dbReference type="InterPro" id="IPR008942">
    <property type="entry name" value="ENTH_VHS"/>
</dbReference>
<dbReference type="PROSITE" id="PS51391">
    <property type="entry name" value="CID"/>
    <property type="match status" value="1"/>
</dbReference>
<dbReference type="InterPro" id="IPR003593">
    <property type="entry name" value="AAA+_ATPase"/>
</dbReference>
<keyword evidence="7 9" id="KW-0472">Membrane</keyword>
<dbReference type="SUPFAM" id="SSF53474">
    <property type="entry name" value="alpha/beta-Hydrolases"/>
    <property type="match status" value="1"/>
</dbReference>
<organism evidence="13 14">
    <name type="scientific">Metarhizium rileyi (strain RCEF 4871)</name>
    <name type="common">Nomuraea rileyi</name>
    <dbReference type="NCBI Taxonomy" id="1649241"/>
    <lineage>
        <taxon>Eukaryota</taxon>
        <taxon>Fungi</taxon>
        <taxon>Dikarya</taxon>
        <taxon>Ascomycota</taxon>
        <taxon>Pezizomycotina</taxon>
        <taxon>Sordariomycetes</taxon>
        <taxon>Hypocreomycetidae</taxon>
        <taxon>Hypocreales</taxon>
        <taxon>Clavicipitaceae</taxon>
        <taxon>Metarhizium</taxon>
    </lineage>
</organism>
<dbReference type="InterPro" id="IPR039421">
    <property type="entry name" value="Type_1_exporter"/>
</dbReference>
<dbReference type="PROSITE" id="PS00211">
    <property type="entry name" value="ABC_TRANSPORTER_1"/>
    <property type="match status" value="1"/>
</dbReference>
<sequence length="1422" mass="155421">MAYNDDSVLARLSSLNESHDSIATAAQWIMFHRRHADRTVQLWMQRLKDSSSTKRLSLVYLANEVVQQSRLRHKEDFVIAFSPIVAEASSIAYKGAPAEIQAKLRRVIDVWKDRSIFETPIQKAIESRLDELDKARGAPKSGFTGSPFGSSSVPSEFAPLIAAHQKTVKLKGPLQTTVLSANQEYDKQMDPEVAVPSAPVYAARLNGLLKTLANAESAVSECVKARENLVFGLEKLLDENRSGLKADKLAASELLARKMEIEEKKQQVEVAIMRALGPTESNSLSGEGDTGSPHTELDRPEMEALTPPPMEDEDAVEPIQPIEASEMASAGSFTERDSAQSFQSIPVSTNGSKKRRRVDDSAEFPDLGGDDGIDPDVAEMLKDHEDNAERKEERGLGASKRDVIREEPRDEDEDDFIKSDRAAQAAQVNLSARLSKEGKPQGNAGFGEIWRLIKVARPEIRWLGLAFCFLVISSSVTMSIPFSVGRILDLATKGEIEDIRLFGLTLNQFFIGLGAILTLGAMANFGRVVLLRIVGERVVARLRSQLYRRTYVQDAEFFDANRVGDLISRLSSDTVIVGKSVTQNLSDGLRALFSGGAGFAIMVWTSPKLTGLLLLMFPPIAVGAVIYGRAIRNISRTIQKNLGTLTKIAEERLGNIKTSQAFVGEVQEVGRYNKQIRRIFALGKKESLVAATFFASTGWAGNMTILAMLIVGGSFVRSGAMSLGELTSFMMYTAFAGSSLFGLSGFYSELMKGVGAASRLFELQDRRPGIHQTVGVQVKSAQGPIKFSDVSFAYPTRPAVNIFNGLTFEIPSGSNVCVVGPSGGGKSTVASLLLRFYNPTSGSISINGVDISTVNVKSLRRRIGMVSQEPVLFSGTIAENIAYGKPSASRMEIIAAARRANCNFISDLPDGLETQVGARGSQLSGGQKQRIAIARALLKDPDILILDEATSALDAESETLVNEALAGLLRGHNTTISIAHRLSTIKRSDQIIVLNNEGMVAEIGSYTQLAADGSSAFSKLMEWQMSGGEIPEKRPSESGPRITEAEEMEDDLARREDFRGEQGKEQMGQQEQEEQEERQRRIGKSVSSLTNRKLFPGPLLLQRFDTKYSGRQLENMTTFEGQFKHGDASFYSKTWTPDGSIKAKLIFVHGFSEHINRYNDFFPKLAEKGIQVFGWDQRGWGRSVAKPVQKGLTGPTSQVIADVAAFMKDKLPAKGDASSLPVFVMGHSMGGGEVLTLAADSQYVELVGQIRGWILECPFIGFPAGEAPSSIKILAGRLIGRLLPRQQLKHIVPPEYLSRDEAVVQSVRDDPLCHNTGTLEGLASLLDRTTLLSSGRVQLGKHVQGLLLTHGTEDRACSYDAAVKFVQEQHNIEDKTTKSYDGAYHQLHADHCKAEFTNDVVEWILERCTSSAGGAEPRETKL</sequence>
<dbReference type="Gene3D" id="1.20.1560.10">
    <property type="entry name" value="ABC transporter type 1, transmembrane domain"/>
    <property type="match status" value="1"/>
</dbReference>
<evidence type="ECO:0000256" key="1">
    <source>
        <dbReference type="ARBA" id="ARBA00004141"/>
    </source>
</evidence>
<evidence type="ECO:0000313" key="13">
    <source>
        <dbReference type="EMBL" id="TWU74709.1"/>
    </source>
</evidence>
<feature type="domain" description="ABC transporter" evidence="10">
    <location>
        <begin position="785"/>
        <end position="1022"/>
    </location>
</feature>
<protein>
    <submittedName>
        <fullName evidence="13">ATP-binding cassette permease mdl1</fullName>
    </submittedName>
</protein>
<dbReference type="PROSITE" id="PS50893">
    <property type="entry name" value="ABC_TRANSPORTER_2"/>
    <property type="match status" value="1"/>
</dbReference>
<dbReference type="GO" id="GO:0099122">
    <property type="term" value="F:RNA polymerase II C-terminal domain binding"/>
    <property type="evidence" value="ECO:0007669"/>
    <property type="project" value="InterPro"/>
</dbReference>
<proteinExistence type="inferred from homology"/>
<dbReference type="GO" id="GO:0015421">
    <property type="term" value="F:ABC-type oligopeptide transporter activity"/>
    <property type="evidence" value="ECO:0007669"/>
    <property type="project" value="TreeGrafter"/>
</dbReference>
<reference evidence="14" key="1">
    <citation type="submission" date="2018-12" db="EMBL/GenBank/DDBJ databases">
        <title>The complete genome of Metarhizium rileyi, a key fungal pathogen of Lepidoptera.</title>
        <authorList>
            <person name="Binneck E."/>
            <person name="Lastra C.C.L."/>
            <person name="Sosa-Gomez D.R."/>
        </authorList>
    </citation>
    <scope>NUCLEOTIDE SEQUENCE [LARGE SCALE GENOMIC DNA]</scope>
    <source>
        <strain evidence="14">Cep018-CH2</strain>
    </source>
</reference>
<dbReference type="GO" id="GO:0005524">
    <property type="term" value="F:ATP binding"/>
    <property type="evidence" value="ECO:0007669"/>
    <property type="project" value="UniProtKB-KW"/>
</dbReference>
<evidence type="ECO:0000256" key="3">
    <source>
        <dbReference type="ARBA" id="ARBA00022692"/>
    </source>
</evidence>
<dbReference type="InterPro" id="IPR029058">
    <property type="entry name" value="AB_hydrolase_fold"/>
</dbReference>
<evidence type="ECO:0000259" key="12">
    <source>
        <dbReference type="PROSITE" id="PS51391"/>
    </source>
</evidence>
<dbReference type="Pfam" id="PF00005">
    <property type="entry name" value="ABC_tran"/>
    <property type="match status" value="1"/>
</dbReference>
<dbReference type="Proteomes" id="UP000317257">
    <property type="component" value="Unassembled WGS sequence"/>
</dbReference>
<evidence type="ECO:0000256" key="8">
    <source>
        <dbReference type="SAM" id="MobiDB-lite"/>
    </source>
</evidence>
<evidence type="ECO:0000313" key="14">
    <source>
        <dbReference type="Proteomes" id="UP000317257"/>
    </source>
</evidence>
<evidence type="ECO:0000256" key="6">
    <source>
        <dbReference type="ARBA" id="ARBA00022989"/>
    </source>
</evidence>
<dbReference type="PROSITE" id="PS50929">
    <property type="entry name" value="ABC_TM1F"/>
    <property type="match status" value="1"/>
</dbReference>
<gene>
    <name evidence="13" type="primary">MDL1</name>
    <name evidence="13" type="ORF">ED733_005124</name>
</gene>
<dbReference type="PANTHER" id="PTHR43394:SF1">
    <property type="entry name" value="ATP-BINDING CASSETTE SUB-FAMILY B MEMBER 10, MITOCHONDRIAL"/>
    <property type="match status" value="1"/>
</dbReference>
<dbReference type="CDD" id="cd03249">
    <property type="entry name" value="ABC_MTABC3_MDL1_MDL2"/>
    <property type="match status" value="1"/>
</dbReference>
<dbReference type="GO" id="GO:0031124">
    <property type="term" value="P:mRNA 3'-end processing"/>
    <property type="evidence" value="ECO:0007669"/>
    <property type="project" value="InterPro"/>
</dbReference>
<feature type="region of interest" description="Disordered" evidence="8">
    <location>
        <begin position="277"/>
        <end position="314"/>
    </location>
</feature>
<keyword evidence="6 9" id="KW-1133">Transmembrane helix</keyword>
<dbReference type="Pfam" id="PF04818">
    <property type="entry name" value="CID"/>
    <property type="match status" value="1"/>
</dbReference>
<evidence type="ECO:0000259" key="10">
    <source>
        <dbReference type="PROSITE" id="PS50893"/>
    </source>
</evidence>
<feature type="compositionally biased region" description="Basic and acidic residues" evidence="8">
    <location>
        <begin position="379"/>
        <end position="408"/>
    </location>
</feature>
<feature type="transmembrane region" description="Helical" evidence="9">
    <location>
        <begin position="612"/>
        <end position="631"/>
    </location>
</feature>
<dbReference type="FunFam" id="1.25.40.90:FF:000030">
    <property type="entry name" value="DUF618 domain protein"/>
    <property type="match status" value="1"/>
</dbReference>
<dbReference type="InterPro" id="IPR022742">
    <property type="entry name" value="Hydrolase_4"/>
</dbReference>
<dbReference type="InterPro" id="IPR003439">
    <property type="entry name" value="ABC_transporter-like_ATP-bd"/>
</dbReference>
<dbReference type="CDD" id="cd18573">
    <property type="entry name" value="ABC_6TM_ABCB10_like"/>
    <property type="match status" value="1"/>
</dbReference>
<dbReference type="InterPro" id="IPR027417">
    <property type="entry name" value="P-loop_NTPase"/>
</dbReference>
<evidence type="ECO:0000256" key="9">
    <source>
        <dbReference type="SAM" id="Phobius"/>
    </source>
</evidence>
<dbReference type="Pfam" id="PF00664">
    <property type="entry name" value="ABC_membrane"/>
    <property type="match status" value="1"/>
</dbReference>
<dbReference type="PANTHER" id="PTHR43394">
    <property type="entry name" value="ATP-DEPENDENT PERMEASE MDL1, MITOCHONDRIAL"/>
    <property type="match status" value="1"/>
</dbReference>
<dbReference type="InterPro" id="IPR047883">
    <property type="entry name" value="Rtt103-like_CID"/>
</dbReference>
<dbReference type="GO" id="GO:0090374">
    <property type="term" value="P:oligopeptide export from mitochondrion"/>
    <property type="evidence" value="ECO:0007669"/>
    <property type="project" value="TreeGrafter"/>
</dbReference>
<comment type="subcellular location">
    <subcellularLocation>
        <location evidence="1">Membrane</location>
        <topology evidence="1">Multi-pass membrane protein</topology>
    </subcellularLocation>
</comment>
<feature type="transmembrane region" description="Helical" evidence="9">
    <location>
        <begin position="460"/>
        <end position="480"/>
    </location>
</feature>
<evidence type="ECO:0000256" key="7">
    <source>
        <dbReference type="ARBA" id="ARBA00023136"/>
    </source>
</evidence>
<dbReference type="Pfam" id="PF12146">
    <property type="entry name" value="Hydrolase_4"/>
    <property type="match status" value="1"/>
</dbReference>
<feature type="transmembrane region" description="Helical" evidence="9">
    <location>
        <begin position="589"/>
        <end position="606"/>
    </location>
</feature>
<feature type="domain" description="ABC transmembrane type-1" evidence="11">
    <location>
        <begin position="465"/>
        <end position="752"/>
    </location>
</feature>
<dbReference type="Gene3D" id="1.25.40.90">
    <property type="match status" value="1"/>
</dbReference>
<dbReference type="SMART" id="SM00582">
    <property type="entry name" value="RPR"/>
    <property type="match status" value="1"/>
</dbReference>
<keyword evidence="5 13" id="KW-0067">ATP-binding</keyword>
<dbReference type="InterPro" id="IPR017871">
    <property type="entry name" value="ABC_transporter-like_CS"/>
</dbReference>
<feature type="compositionally biased region" description="Acidic residues" evidence="8">
    <location>
        <begin position="368"/>
        <end position="377"/>
    </location>
</feature>
<keyword evidence="4" id="KW-0547">Nucleotide-binding</keyword>
<evidence type="ECO:0000256" key="5">
    <source>
        <dbReference type="ARBA" id="ARBA00022840"/>
    </source>
</evidence>
<dbReference type="InterPro" id="IPR006569">
    <property type="entry name" value="CID_dom"/>
</dbReference>
<feature type="domain" description="CID" evidence="12">
    <location>
        <begin position="1"/>
        <end position="133"/>
    </location>
</feature>
<evidence type="ECO:0000259" key="11">
    <source>
        <dbReference type="PROSITE" id="PS50929"/>
    </source>
</evidence>
<dbReference type="EMBL" id="SBHS01000010">
    <property type="protein sequence ID" value="TWU74709.1"/>
    <property type="molecule type" value="Genomic_DNA"/>
</dbReference>
<dbReference type="InterPro" id="IPR036640">
    <property type="entry name" value="ABC1_TM_sf"/>
</dbReference>
<dbReference type="Gene3D" id="3.40.50.1820">
    <property type="entry name" value="alpha/beta hydrolase"/>
    <property type="match status" value="1"/>
</dbReference>
<dbReference type="Gene3D" id="3.40.50.300">
    <property type="entry name" value="P-loop containing nucleotide triphosphate hydrolases"/>
    <property type="match status" value="1"/>
</dbReference>
<evidence type="ECO:0000256" key="4">
    <source>
        <dbReference type="ARBA" id="ARBA00022741"/>
    </source>
</evidence>
<dbReference type="GO" id="GO:0016887">
    <property type="term" value="F:ATP hydrolysis activity"/>
    <property type="evidence" value="ECO:0007669"/>
    <property type="project" value="InterPro"/>
</dbReference>
<dbReference type="FunFam" id="3.40.50.300:FF:000218">
    <property type="entry name" value="Multidrug ABC transporter ATP-binding protein"/>
    <property type="match status" value="1"/>
</dbReference>
<comment type="similarity">
    <text evidence="2">Belongs to the ABC transporter superfamily. ABCB family. Mitochondrial peptide exporter (TC 3.A.1.212) subfamily.</text>
</comment>
<feature type="region of interest" description="Disordered" evidence="8">
    <location>
        <begin position="1026"/>
        <end position="1087"/>
    </location>
</feature>
<feature type="compositionally biased region" description="Basic and acidic residues" evidence="8">
    <location>
        <begin position="1051"/>
        <end position="1064"/>
    </location>
</feature>
<dbReference type="CDD" id="cd17003">
    <property type="entry name" value="CID_Rtt103"/>
    <property type="match status" value="1"/>
</dbReference>
<feature type="transmembrane region" description="Helical" evidence="9">
    <location>
        <begin position="509"/>
        <end position="534"/>
    </location>
</feature>
<feature type="region of interest" description="Disordered" evidence="8">
    <location>
        <begin position="327"/>
        <end position="418"/>
    </location>
</feature>
<feature type="compositionally biased region" description="Polar residues" evidence="8">
    <location>
        <begin position="339"/>
        <end position="351"/>
    </location>
</feature>
<dbReference type="GO" id="GO:0005743">
    <property type="term" value="C:mitochondrial inner membrane"/>
    <property type="evidence" value="ECO:0007669"/>
    <property type="project" value="TreeGrafter"/>
</dbReference>